<dbReference type="EMBL" id="HBUF01113726">
    <property type="protein sequence ID" value="CAG6640770.1"/>
    <property type="molecule type" value="Transcribed_RNA"/>
</dbReference>
<evidence type="ECO:0000313" key="2">
    <source>
        <dbReference type="EMBL" id="CAG6640770.1"/>
    </source>
</evidence>
<dbReference type="EMBL" id="HBUF01611961">
    <property type="protein sequence ID" value="CAG6778933.1"/>
    <property type="molecule type" value="Transcribed_RNA"/>
</dbReference>
<reference evidence="2" key="1">
    <citation type="submission" date="2021-05" db="EMBL/GenBank/DDBJ databases">
        <authorList>
            <person name="Alioto T."/>
            <person name="Alioto T."/>
            <person name="Gomez Garrido J."/>
        </authorList>
    </citation>
    <scope>NUCLEOTIDE SEQUENCE</scope>
</reference>
<evidence type="ECO:0000256" key="1">
    <source>
        <dbReference type="SAM" id="Phobius"/>
    </source>
</evidence>
<dbReference type="EMBL" id="HBUF01611963">
    <property type="protein sequence ID" value="CAG6778935.1"/>
    <property type="molecule type" value="Transcribed_RNA"/>
</dbReference>
<keyword evidence="1" id="KW-0472">Membrane</keyword>
<proteinExistence type="predicted"/>
<keyword evidence="1" id="KW-1133">Transmembrane helix</keyword>
<feature type="transmembrane region" description="Helical" evidence="1">
    <location>
        <begin position="96"/>
        <end position="118"/>
    </location>
</feature>
<organism evidence="2">
    <name type="scientific">Cacopsylla melanoneura</name>
    <dbReference type="NCBI Taxonomy" id="428564"/>
    <lineage>
        <taxon>Eukaryota</taxon>
        <taxon>Metazoa</taxon>
        <taxon>Ecdysozoa</taxon>
        <taxon>Arthropoda</taxon>
        <taxon>Hexapoda</taxon>
        <taxon>Insecta</taxon>
        <taxon>Pterygota</taxon>
        <taxon>Neoptera</taxon>
        <taxon>Paraneoptera</taxon>
        <taxon>Hemiptera</taxon>
        <taxon>Sternorrhyncha</taxon>
        <taxon>Psylloidea</taxon>
        <taxon>Psyllidae</taxon>
        <taxon>Psyllinae</taxon>
        <taxon>Cacopsylla</taxon>
    </lineage>
</organism>
<dbReference type="AlphaFoldDB" id="A0A8D8R0J5"/>
<protein>
    <submittedName>
        <fullName evidence="2">Uncharacterized protein</fullName>
    </submittedName>
</protein>
<accession>A0A8D8R0J5</accession>
<name>A0A8D8R0J5_9HEMI</name>
<keyword evidence="1" id="KW-0812">Transmembrane</keyword>
<dbReference type="EMBL" id="HBUF01611964">
    <property type="protein sequence ID" value="CAG6778936.1"/>
    <property type="molecule type" value="Transcribed_RNA"/>
</dbReference>
<dbReference type="EMBL" id="HBUF01611962">
    <property type="protein sequence ID" value="CAG6778934.1"/>
    <property type="molecule type" value="Transcribed_RNA"/>
</dbReference>
<dbReference type="EMBL" id="HBUF01113727">
    <property type="protein sequence ID" value="CAG6640772.1"/>
    <property type="molecule type" value="Transcribed_RNA"/>
</dbReference>
<sequence length="121" mass="13854">MFKKELFFPLQNNYASVKQTTLVGVEVPISSQDELPWKRGHHIFTWLILLYLIPTSFTPINDQLQAPRLGTGCIHKVLVMTGLMNGIVLISKGLIFQFVCLFTFYLLSTLMFQITHFCGDK</sequence>
<dbReference type="EMBL" id="HBUF01440098">
    <property type="protein sequence ID" value="CAG6742872.1"/>
    <property type="molecule type" value="Transcribed_RNA"/>
</dbReference>